<dbReference type="SUPFAM" id="SSF53756">
    <property type="entry name" value="UDP-Glycosyltransferase/glycogen phosphorylase"/>
    <property type="match status" value="1"/>
</dbReference>
<evidence type="ECO:0000259" key="1">
    <source>
        <dbReference type="Pfam" id="PF00534"/>
    </source>
</evidence>
<name>A0A0F8Y1Q7_9ZZZZ</name>
<comment type="caution">
    <text evidence="2">The sequence shown here is derived from an EMBL/GenBank/DDBJ whole genome shotgun (WGS) entry which is preliminary data.</text>
</comment>
<dbReference type="EMBL" id="LAZR01055934">
    <property type="protein sequence ID" value="KKK75297.1"/>
    <property type="molecule type" value="Genomic_DNA"/>
</dbReference>
<dbReference type="GO" id="GO:0016757">
    <property type="term" value="F:glycosyltransferase activity"/>
    <property type="evidence" value="ECO:0007669"/>
    <property type="project" value="InterPro"/>
</dbReference>
<dbReference type="AlphaFoldDB" id="A0A0F8Y1Q7"/>
<dbReference type="Pfam" id="PF00534">
    <property type="entry name" value="Glycos_transf_1"/>
    <property type="match status" value="1"/>
</dbReference>
<evidence type="ECO:0000313" key="2">
    <source>
        <dbReference type="EMBL" id="KKK75297.1"/>
    </source>
</evidence>
<reference evidence="2" key="1">
    <citation type="journal article" date="2015" name="Nature">
        <title>Complex archaea that bridge the gap between prokaryotes and eukaryotes.</title>
        <authorList>
            <person name="Spang A."/>
            <person name="Saw J.H."/>
            <person name="Jorgensen S.L."/>
            <person name="Zaremba-Niedzwiedzka K."/>
            <person name="Martijn J."/>
            <person name="Lind A.E."/>
            <person name="van Eijk R."/>
            <person name="Schleper C."/>
            <person name="Guy L."/>
            <person name="Ettema T.J."/>
        </authorList>
    </citation>
    <scope>NUCLEOTIDE SEQUENCE</scope>
</reference>
<sequence>MGPLESKIRALESKFPKFIKFHGYVSNDLISEYYKKGDVFLFTSRVEPFPRTIMEALSSNLVILCTKTIGSVELLKGKEFAFFIKELTPKLIAQ</sequence>
<feature type="domain" description="Glycosyl transferase family 1" evidence="1">
    <location>
        <begin position="10"/>
        <end position="90"/>
    </location>
</feature>
<accession>A0A0F8Y1Q7</accession>
<dbReference type="Gene3D" id="3.40.50.2000">
    <property type="entry name" value="Glycogen Phosphorylase B"/>
    <property type="match status" value="1"/>
</dbReference>
<feature type="non-terminal residue" evidence="2">
    <location>
        <position position="94"/>
    </location>
</feature>
<organism evidence="2">
    <name type="scientific">marine sediment metagenome</name>
    <dbReference type="NCBI Taxonomy" id="412755"/>
    <lineage>
        <taxon>unclassified sequences</taxon>
        <taxon>metagenomes</taxon>
        <taxon>ecological metagenomes</taxon>
    </lineage>
</organism>
<gene>
    <name evidence="2" type="ORF">LCGC14_2875130</name>
</gene>
<dbReference type="InterPro" id="IPR001296">
    <property type="entry name" value="Glyco_trans_1"/>
</dbReference>
<protein>
    <recommendedName>
        <fullName evidence="1">Glycosyl transferase family 1 domain-containing protein</fullName>
    </recommendedName>
</protein>
<proteinExistence type="predicted"/>